<dbReference type="GO" id="GO:0016020">
    <property type="term" value="C:membrane"/>
    <property type="evidence" value="ECO:0007669"/>
    <property type="project" value="InterPro"/>
</dbReference>
<name>A0A158J720_9BURK</name>
<accession>A0A158J720</accession>
<reference evidence="5 6" key="1">
    <citation type="submission" date="2016-01" db="EMBL/GenBank/DDBJ databases">
        <authorList>
            <person name="Oliw E.H."/>
        </authorList>
    </citation>
    <scope>NUCLEOTIDE SEQUENCE [LARGE SCALE GENOMIC DNA]</scope>
    <source>
        <strain evidence="5">LMG 27134</strain>
    </source>
</reference>
<dbReference type="InterPro" id="IPR007049">
    <property type="entry name" value="Carb-sel_porin_OprB"/>
</dbReference>
<proteinExistence type="inferred from homology"/>
<organism evidence="5 6">
    <name type="scientific">Caballeronia udeis</name>
    <dbReference type="NCBI Taxonomy" id="1232866"/>
    <lineage>
        <taxon>Bacteria</taxon>
        <taxon>Pseudomonadati</taxon>
        <taxon>Pseudomonadota</taxon>
        <taxon>Betaproteobacteria</taxon>
        <taxon>Burkholderiales</taxon>
        <taxon>Burkholderiaceae</taxon>
        <taxon>Caballeronia</taxon>
    </lineage>
</organism>
<dbReference type="AlphaFoldDB" id="A0A158J720"/>
<evidence type="ECO:0000256" key="4">
    <source>
        <dbReference type="SAM" id="Phobius"/>
    </source>
</evidence>
<dbReference type="InterPro" id="IPR038673">
    <property type="entry name" value="OprB_sf"/>
</dbReference>
<feature type="region of interest" description="Disordered" evidence="3">
    <location>
        <begin position="1"/>
        <end position="21"/>
    </location>
</feature>
<dbReference type="GO" id="GO:0008643">
    <property type="term" value="P:carbohydrate transport"/>
    <property type="evidence" value="ECO:0007669"/>
    <property type="project" value="InterPro"/>
</dbReference>
<dbReference type="InterPro" id="IPR052932">
    <property type="entry name" value="OprB_Porin"/>
</dbReference>
<evidence type="ECO:0000256" key="2">
    <source>
        <dbReference type="RuleBase" id="RU363072"/>
    </source>
</evidence>
<dbReference type="OrthoDB" id="545475at2"/>
<evidence type="ECO:0000256" key="1">
    <source>
        <dbReference type="ARBA" id="ARBA00008769"/>
    </source>
</evidence>
<dbReference type="Proteomes" id="UP000054683">
    <property type="component" value="Unassembled WGS sequence"/>
</dbReference>
<dbReference type="Pfam" id="PF04966">
    <property type="entry name" value="OprB"/>
    <property type="match status" value="1"/>
</dbReference>
<dbReference type="EMBL" id="FCOK02000073">
    <property type="protein sequence ID" value="SAL64565.1"/>
    <property type="molecule type" value="Genomic_DNA"/>
</dbReference>
<evidence type="ECO:0000313" key="5">
    <source>
        <dbReference type="EMBL" id="SAL64565.1"/>
    </source>
</evidence>
<keyword evidence="4" id="KW-0472">Membrane</keyword>
<dbReference type="PANTHER" id="PTHR37944">
    <property type="entry name" value="PORIN B"/>
    <property type="match status" value="1"/>
</dbReference>
<sequence>MQPVQLAPRESRAESRHDSRPDATLRAAIRRRGAPFRRAVLGTSLALFALVSSAAFSAAFAAGEPANPDATPSDAPEADLNIQAQPAGQWTGVWGRSTLFGDMGGIRPWLGQYGVTLQATEVSEYLDNTRGGLKTGGTYDGLTTVTLGLDTQKAFGLPGGTFNVSALQIHGRNLSQYNLGTLNTASGIEAQDTTRLWELWYQQSFLNRRVDVKVGQQSIDQEFMVSSYAATFVNTMFGWPGLPSYDMPSGGPAYPLSALGVRVRGQITGSLMGLAGVFDGNPLGNNLNNLSGTNFNLHNGALYIGELQYSINQPADGDMVGVPQTGLPGTYKIGFWYNNERFADLSTDNTGLSLANPLSTGTPQTHNGNYSFYAVADQMIWRPNPDEPRSIGVFARVMGAPGDRNLVSFSANAGIVMKAPFAGRDNDSVGLGVAYIKVGNAAHDLDVATAAQLGSPYGIRTQETALEATYQYQVNPWWVMQGDLQYTFNAGAGQNPSDPTQPLRNTFVVGVRTTITF</sequence>
<feature type="compositionally biased region" description="Basic and acidic residues" evidence="3">
    <location>
        <begin position="9"/>
        <end position="21"/>
    </location>
</feature>
<keyword evidence="4" id="KW-1133">Transmembrane helix</keyword>
<dbReference type="Gene3D" id="2.40.160.180">
    <property type="entry name" value="Carbohydrate-selective porin OprB"/>
    <property type="match status" value="1"/>
</dbReference>
<dbReference type="PANTHER" id="PTHR37944:SF1">
    <property type="entry name" value="PORIN B"/>
    <property type="match status" value="1"/>
</dbReference>
<keyword evidence="4" id="KW-0812">Transmembrane</keyword>
<dbReference type="GO" id="GO:0015288">
    <property type="term" value="F:porin activity"/>
    <property type="evidence" value="ECO:0007669"/>
    <property type="project" value="InterPro"/>
</dbReference>
<protein>
    <submittedName>
        <fullName evidence="5">Carbohydrate-selective porin OprB</fullName>
    </submittedName>
</protein>
<evidence type="ECO:0000313" key="6">
    <source>
        <dbReference type="Proteomes" id="UP000054683"/>
    </source>
</evidence>
<gene>
    <name evidence="5" type="ORF">AWB69_07266</name>
</gene>
<feature type="transmembrane region" description="Helical" evidence="4">
    <location>
        <begin position="39"/>
        <end position="62"/>
    </location>
</feature>
<evidence type="ECO:0000256" key="3">
    <source>
        <dbReference type="SAM" id="MobiDB-lite"/>
    </source>
</evidence>
<dbReference type="RefSeq" id="WP_082913728.1">
    <property type="nucleotide sequence ID" value="NZ_FCOK02000073.1"/>
</dbReference>
<comment type="similarity">
    <text evidence="1 2">Belongs to the OprB family.</text>
</comment>